<sequence>MNSEDQYKQQLAKRLAEANCPVADQELWRIIENRILQRQQRKTWYWYGIAASFFAVTFLLYVPSGSEPSADKIVSSAELYIFDVALQQAYLTDPGSVETIRLLEQRKYLESQQPGSYEL</sequence>
<dbReference type="Proteomes" id="UP000219353">
    <property type="component" value="Unassembled WGS sequence"/>
</dbReference>
<evidence type="ECO:0000313" key="3">
    <source>
        <dbReference type="Proteomes" id="UP000219353"/>
    </source>
</evidence>
<protein>
    <submittedName>
        <fullName evidence="2">Uncharacterized protein</fullName>
    </submittedName>
</protein>
<feature type="transmembrane region" description="Helical" evidence="1">
    <location>
        <begin position="44"/>
        <end position="62"/>
    </location>
</feature>
<gene>
    <name evidence="2" type="ORF">SAMN06297280_1152</name>
</gene>
<dbReference type="RefSeq" id="WP_097110454.1">
    <property type="nucleotide sequence ID" value="NZ_OBEB01000002.1"/>
</dbReference>
<dbReference type="EMBL" id="OBEB01000002">
    <property type="protein sequence ID" value="SNY48796.1"/>
    <property type="molecule type" value="Genomic_DNA"/>
</dbReference>
<dbReference type="OrthoDB" id="9829487at2"/>
<evidence type="ECO:0000313" key="2">
    <source>
        <dbReference type="EMBL" id="SNY48796.1"/>
    </source>
</evidence>
<accession>A0A285INY3</accession>
<keyword evidence="3" id="KW-1185">Reference proteome</keyword>
<keyword evidence="1" id="KW-1133">Transmembrane helix</keyword>
<dbReference type="AlphaFoldDB" id="A0A285INY3"/>
<reference evidence="3" key="1">
    <citation type="submission" date="2017-09" db="EMBL/GenBank/DDBJ databases">
        <authorList>
            <person name="Varghese N."/>
            <person name="Submissions S."/>
        </authorList>
    </citation>
    <scope>NUCLEOTIDE SEQUENCE [LARGE SCALE GENOMIC DNA]</scope>
    <source>
        <strain evidence="3">CGMCC 1.12461</strain>
    </source>
</reference>
<proteinExistence type="predicted"/>
<name>A0A285INY3_9GAMM</name>
<organism evidence="2 3">
    <name type="scientific">Arsukibacterium tuosuense</name>
    <dbReference type="NCBI Taxonomy" id="1323745"/>
    <lineage>
        <taxon>Bacteria</taxon>
        <taxon>Pseudomonadati</taxon>
        <taxon>Pseudomonadota</taxon>
        <taxon>Gammaproteobacteria</taxon>
        <taxon>Chromatiales</taxon>
        <taxon>Chromatiaceae</taxon>
        <taxon>Arsukibacterium</taxon>
    </lineage>
</organism>
<keyword evidence="1" id="KW-0812">Transmembrane</keyword>
<keyword evidence="1" id="KW-0472">Membrane</keyword>
<evidence type="ECO:0000256" key="1">
    <source>
        <dbReference type="SAM" id="Phobius"/>
    </source>
</evidence>